<feature type="repeat" description="RCC1" evidence="2">
    <location>
        <begin position="136"/>
        <end position="186"/>
    </location>
</feature>
<dbReference type="SUPFAM" id="SSF52799">
    <property type="entry name" value="(Phosphotyrosine protein) phosphatases II"/>
    <property type="match status" value="1"/>
</dbReference>
<dbReference type="InterPro" id="IPR051210">
    <property type="entry name" value="Ub_ligase/GEF_domain"/>
</dbReference>
<dbReference type="SUPFAM" id="SSF50985">
    <property type="entry name" value="RCC1/BLIP-II"/>
    <property type="match status" value="1"/>
</dbReference>
<feature type="region of interest" description="Disordered" evidence="3">
    <location>
        <begin position="564"/>
        <end position="612"/>
    </location>
</feature>
<dbReference type="PROSITE" id="PS50020">
    <property type="entry name" value="WW_DOMAIN_2"/>
    <property type="match status" value="1"/>
</dbReference>
<reference evidence="5 6" key="1">
    <citation type="submission" date="2017-12" db="EMBL/GenBank/DDBJ databases">
        <title>Sequencing, de novo assembly and annotation of complete genome of a new Thraustochytrid species, strain FCC1311.</title>
        <authorList>
            <person name="Sedici K."/>
            <person name="Godart F."/>
            <person name="Aiese Cigliano R."/>
            <person name="Sanseverino W."/>
            <person name="Barakat M."/>
            <person name="Ortet P."/>
            <person name="Marechal E."/>
            <person name="Cagnac O."/>
            <person name="Amato A."/>
        </authorList>
    </citation>
    <scope>NUCLEOTIDE SEQUENCE [LARGE SCALE GENOMIC DNA]</scope>
</reference>
<dbReference type="Gene3D" id="2.130.10.30">
    <property type="entry name" value="Regulator of chromosome condensation 1/beta-lactamase-inhibitor protein II"/>
    <property type="match status" value="1"/>
</dbReference>
<evidence type="ECO:0000313" key="6">
    <source>
        <dbReference type="Proteomes" id="UP000241890"/>
    </source>
</evidence>
<sequence>MDRVLLQGQYVQYIACGFCFNLALTTRGSHIKIKAISCGWDHSAALSHRTGRVFTWGCGRSHQLGGVGLRRNSPNSSLLLRRSEADGATFMTLPTKVMRWQTRNPKSNALTNMTVAPKIVRLSCGGKHNLAVAEDGAVYSWGRGEFGRLGHQDQQHRIFPLQILGFEGRIRSVSGGGYHSMAVSEEGEIYVWGCNEHGRLGVGTSQLYLTEPTMLPHTAKGAKHRFRIGEVFAGAYTSMAVGTIEDHKSAEARRKAEALKKEVARKLAEARAKRKREEEEANDNYGGAVSSNKIDPDRAGGKAVAGANGGLAGRGSGTSGGSGSAGGAERENGQGAVQIKWPKEVFEGWAACPGVSVVEGTPFLAVKTPLSSIYEAEVGGEANEFTIDGFVDSLNKNETFVPLVVDAVADQASFLYDRDEIYEEWDMQRMGVPIEKSQVGPGLVPELYRCVPPSRPQVAAFIKRVKETLGLEREASVAVISTFGCNRAGVLIVSYMVEVLKLRLPEALRRFAQARAPGVYSTLCLQALQRRYGAELPVVAPAAPSWDSVAVKLKAASAQPLTMPPLVKPSASSSSSGSSGHGKAGAFPMPALPTKPKPKDGNAPAPPAPWQRAFSNREKREYFFNPVTNKSVWHINDCK</sequence>
<dbReference type="PANTHER" id="PTHR22870">
    <property type="entry name" value="REGULATOR OF CHROMOSOME CONDENSATION"/>
    <property type="match status" value="1"/>
</dbReference>
<dbReference type="PROSITE" id="PS50012">
    <property type="entry name" value="RCC1_3"/>
    <property type="match status" value="3"/>
</dbReference>
<dbReference type="PANTHER" id="PTHR22870:SF408">
    <property type="entry name" value="OS09G0560450 PROTEIN"/>
    <property type="match status" value="1"/>
</dbReference>
<dbReference type="InterPro" id="IPR029021">
    <property type="entry name" value="Prot-tyrosine_phosphatase-like"/>
</dbReference>
<protein>
    <submittedName>
        <fullName evidence="5">RCC1 domain-containing protein 1</fullName>
    </submittedName>
</protein>
<dbReference type="InParanoid" id="A0A2R5GY63"/>
<dbReference type="Gene3D" id="2.20.70.10">
    <property type="match status" value="1"/>
</dbReference>
<feature type="repeat" description="RCC1" evidence="2">
    <location>
        <begin position="51"/>
        <end position="135"/>
    </location>
</feature>
<feature type="region of interest" description="Disordered" evidence="3">
    <location>
        <begin position="271"/>
        <end position="334"/>
    </location>
</feature>
<evidence type="ECO:0000256" key="1">
    <source>
        <dbReference type="ARBA" id="ARBA00022737"/>
    </source>
</evidence>
<dbReference type="EMBL" id="BEYU01000135">
    <property type="protein sequence ID" value="GBG32914.1"/>
    <property type="molecule type" value="Genomic_DNA"/>
</dbReference>
<dbReference type="Pfam" id="PF00415">
    <property type="entry name" value="RCC1"/>
    <property type="match status" value="2"/>
</dbReference>
<dbReference type="Pfam" id="PF13540">
    <property type="entry name" value="RCC1_2"/>
    <property type="match status" value="1"/>
</dbReference>
<feature type="compositionally biased region" description="Gly residues" evidence="3">
    <location>
        <begin position="307"/>
        <end position="326"/>
    </location>
</feature>
<name>A0A2R5GY63_9STRA</name>
<dbReference type="PROSITE" id="PS00626">
    <property type="entry name" value="RCC1_2"/>
    <property type="match status" value="2"/>
</dbReference>
<keyword evidence="6" id="KW-1185">Reference proteome</keyword>
<evidence type="ECO:0000256" key="2">
    <source>
        <dbReference type="PROSITE-ProRule" id="PRU00235"/>
    </source>
</evidence>
<keyword evidence="1" id="KW-0677">Repeat</keyword>
<dbReference type="InterPro" id="IPR009091">
    <property type="entry name" value="RCC1/BLIP-II"/>
</dbReference>
<proteinExistence type="predicted"/>
<evidence type="ECO:0000313" key="5">
    <source>
        <dbReference type="EMBL" id="GBG32914.1"/>
    </source>
</evidence>
<dbReference type="InterPro" id="IPR000408">
    <property type="entry name" value="Reg_chr_condens"/>
</dbReference>
<gene>
    <name evidence="5" type="ORF">FCC1311_091402</name>
</gene>
<organism evidence="5 6">
    <name type="scientific">Hondaea fermentalgiana</name>
    <dbReference type="NCBI Taxonomy" id="2315210"/>
    <lineage>
        <taxon>Eukaryota</taxon>
        <taxon>Sar</taxon>
        <taxon>Stramenopiles</taxon>
        <taxon>Bigyra</taxon>
        <taxon>Labyrinthulomycetes</taxon>
        <taxon>Thraustochytrida</taxon>
        <taxon>Thraustochytriidae</taxon>
        <taxon>Hondaea</taxon>
    </lineage>
</organism>
<dbReference type="PRINTS" id="PR00633">
    <property type="entry name" value="RCCNDNSATION"/>
</dbReference>
<accession>A0A2R5GY63</accession>
<comment type="caution">
    <text evidence="5">The sequence shown here is derived from an EMBL/GenBank/DDBJ whole genome shotgun (WGS) entry which is preliminary data.</text>
</comment>
<dbReference type="OrthoDB" id="8068875at2759"/>
<evidence type="ECO:0000256" key="3">
    <source>
        <dbReference type="SAM" id="MobiDB-lite"/>
    </source>
</evidence>
<feature type="repeat" description="RCC1" evidence="2">
    <location>
        <begin position="187"/>
        <end position="244"/>
    </location>
</feature>
<dbReference type="Gene3D" id="3.90.190.10">
    <property type="entry name" value="Protein tyrosine phosphatase superfamily"/>
    <property type="match status" value="1"/>
</dbReference>
<feature type="domain" description="WW" evidence="4">
    <location>
        <begin position="604"/>
        <end position="633"/>
    </location>
</feature>
<dbReference type="InterPro" id="IPR001202">
    <property type="entry name" value="WW_dom"/>
</dbReference>
<dbReference type="AlphaFoldDB" id="A0A2R5GY63"/>
<dbReference type="Proteomes" id="UP000241890">
    <property type="component" value="Unassembled WGS sequence"/>
</dbReference>
<evidence type="ECO:0000259" key="4">
    <source>
        <dbReference type="PROSITE" id="PS50020"/>
    </source>
</evidence>
<dbReference type="CDD" id="cd00201">
    <property type="entry name" value="WW"/>
    <property type="match status" value="1"/>
</dbReference>